<protein>
    <submittedName>
        <fullName evidence="1">Uncharacterized protein</fullName>
    </submittedName>
</protein>
<name>A0A9D4S7J1_DREPO</name>
<accession>A0A9D4S7J1</accession>
<dbReference type="AlphaFoldDB" id="A0A9D4S7J1"/>
<keyword evidence="2" id="KW-1185">Reference proteome</keyword>
<gene>
    <name evidence="1" type="ORF">DPMN_017530</name>
</gene>
<proteinExistence type="predicted"/>
<evidence type="ECO:0000313" key="2">
    <source>
        <dbReference type="Proteomes" id="UP000828390"/>
    </source>
</evidence>
<dbReference type="EMBL" id="JAIWYP010000001">
    <property type="protein sequence ID" value="KAH3893383.1"/>
    <property type="molecule type" value="Genomic_DNA"/>
</dbReference>
<organism evidence="1 2">
    <name type="scientific">Dreissena polymorpha</name>
    <name type="common">Zebra mussel</name>
    <name type="synonym">Mytilus polymorpha</name>
    <dbReference type="NCBI Taxonomy" id="45954"/>
    <lineage>
        <taxon>Eukaryota</taxon>
        <taxon>Metazoa</taxon>
        <taxon>Spiralia</taxon>
        <taxon>Lophotrochozoa</taxon>
        <taxon>Mollusca</taxon>
        <taxon>Bivalvia</taxon>
        <taxon>Autobranchia</taxon>
        <taxon>Heteroconchia</taxon>
        <taxon>Euheterodonta</taxon>
        <taxon>Imparidentia</taxon>
        <taxon>Neoheterodontei</taxon>
        <taxon>Myida</taxon>
        <taxon>Dreissenoidea</taxon>
        <taxon>Dreissenidae</taxon>
        <taxon>Dreissena</taxon>
    </lineage>
</organism>
<reference evidence="1" key="2">
    <citation type="submission" date="2020-11" db="EMBL/GenBank/DDBJ databases">
        <authorList>
            <person name="McCartney M.A."/>
            <person name="Auch B."/>
            <person name="Kono T."/>
            <person name="Mallez S."/>
            <person name="Becker A."/>
            <person name="Gohl D.M."/>
            <person name="Silverstein K.A.T."/>
            <person name="Koren S."/>
            <person name="Bechman K.B."/>
            <person name="Herman A."/>
            <person name="Abrahante J.E."/>
            <person name="Garbe J."/>
        </authorList>
    </citation>
    <scope>NUCLEOTIDE SEQUENCE</scope>
    <source>
        <strain evidence="1">Duluth1</strain>
        <tissue evidence="1">Whole animal</tissue>
    </source>
</reference>
<evidence type="ECO:0000313" key="1">
    <source>
        <dbReference type="EMBL" id="KAH3893383.1"/>
    </source>
</evidence>
<comment type="caution">
    <text evidence="1">The sequence shown here is derived from an EMBL/GenBank/DDBJ whole genome shotgun (WGS) entry which is preliminary data.</text>
</comment>
<sequence>MYCRVWHDGLWQVRRRFHIDEGLVQVIKESYINASSAILLNGQMVDFNRN</sequence>
<reference evidence="1" key="1">
    <citation type="journal article" date="2019" name="bioRxiv">
        <title>The Genome of the Zebra Mussel, Dreissena polymorpha: A Resource for Invasive Species Research.</title>
        <authorList>
            <person name="McCartney M.A."/>
            <person name="Auch B."/>
            <person name="Kono T."/>
            <person name="Mallez S."/>
            <person name="Zhang Y."/>
            <person name="Obille A."/>
            <person name="Becker A."/>
            <person name="Abrahante J.E."/>
            <person name="Garbe J."/>
            <person name="Badalamenti J.P."/>
            <person name="Herman A."/>
            <person name="Mangelson H."/>
            <person name="Liachko I."/>
            <person name="Sullivan S."/>
            <person name="Sone E.D."/>
            <person name="Koren S."/>
            <person name="Silverstein K.A.T."/>
            <person name="Beckman K.B."/>
            <person name="Gohl D.M."/>
        </authorList>
    </citation>
    <scope>NUCLEOTIDE SEQUENCE</scope>
    <source>
        <strain evidence="1">Duluth1</strain>
        <tissue evidence="1">Whole animal</tissue>
    </source>
</reference>
<dbReference type="Proteomes" id="UP000828390">
    <property type="component" value="Unassembled WGS sequence"/>
</dbReference>